<proteinExistence type="predicted"/>
<reference evidence="1" key="1">
    <citation type="submission" date="2018-02" db="EMBL/GenBank/DDBJ databases">
        <title>Rhizophora mucronata_Transcriptome.</title>
        <authorList>
            <person name="Meera S.P."/>
            <person name="Sreeshan A."/>
            <person name="Augustine A."/>
        </authorList>
    </citation>
    <scope>NUCLEOTIDE SEQUENCE</scope>
    <source>
        <tissue evidence="1">Leaf</tissue>
    </source>
</reference>
<sequence length="36" mass="4257">MHELLRHHGLIDRPKQKQDSDLKENCIIFSIAGYSY</sequence>
<protein>
    <submittedName>
        <fullName evidence="1">Uncharacterized protein</fullName>
    </submittedName>
</protein>
<evidence type="ECO:0000313" key="1">
    <source>
        <dbReference type="EMBL" id="MBX70518.1"/>
    </source>
</evidence>
<name>A0A2P2QUA1_RHIMU</name>
<organism evidence="1">
    <name type="scientific">Rhizophora mucronata</name>
    <name type="common">Asiatic mangrove</name>
    <dbReference type="NCBI Taxonomy" id="61149"/>
    <lineage>
        <taxon>Eukaryota</taxon>
        <taxon>Viridiplantae</taxon>
        <taxon>Streptophyta</taxon>
        <taxon>Embryophyta</taxon>
        <taxon>Tracheophyta</taxon>
        <taxon>Spermatophyta</taxon>
        <taxon>Magnoliopsida</taxon>
        <taxon>eudicotyledons</taxon>
        <taxon>Gunneridae</taxon>
        <taxon>Pentapetalae</taxon>
        <taxon>rosids</taxon>
        <taxon>fabids</taxon>
        <taxon>Malpighiales</taxon>
        <taxon>Rhizophoraceae</taxon>
        <taxon>Rhizophora</taxon>
    </lineage>
</organism>
<dbReference type="EMBL" id="GGEC01090034">
    <property type="protein sequence ID" value="MBX70518.1"/>
    <property type="molecule type" value="Transcribed_RNA"/>
</dbReference>
<dbReference type="AlphaFoldDB" id="A0A2P2QUA1"/>
<accession>A0A2P2QUA1</accession>